<gene>
    <name evidence="12" type="primary">LOC114337856</name>
    <name evidence="9" type="synonym">LOC114327839</name>
    <name evidence="10" type="synonym">LOC114334492</name>
    <name evidence="11" type="synonym">LOC114334704</name>
    <name evidence="13" type="synonym">LOC114340581</name>
</gene>
<keyword evidence="5" id="KW-0479">Metal-binding</keyword>
<comment type="cofactor">
    <cofactor evidence="1">
        <name>a divalent metal cation</name>
        <dbReference type="ChEBI" id="CHEBI:60240"/>
    </cofactor>
</comment>
<dbReference type="InterPro" id="IPR045249">
    <property type="entry name" value="HARBI1-like"/>
</dbReference>
<evidence type="ECO:0000313" key="9">
    <source>
        <dbReference type="RefSeq" id="XP_028132346.1"/>
    </source>
</evidence>
<evidence type="ECO:0000256" key="1">
    <source>
        <dbReference type="ARBA" id="ARBA00001968"/>
    </source>
</evidence>
<comment type="similarity">
    <text evidence="3">Belongs to the HARBI1 family.</text>
</comment>
<dbReference type="KEGG" id="dvv:114334492"/>
<dbReference type="GO" id="GO:0004518">
    <property type="term" value="F:nuclease activity"/>
    <property type="evidence" value="ECO:0007669"/>
    <property type="project" value="UniProtKB-KW"/>
</dbReference>
<evidence type="ECO:0000259" key="8">
    <source>
        <dbReference type="Pfam" id="PF13359"/>
    </source>
</evidence>
<proteinExistence type="inferred from homology"/>
<evidence type="ECO:0000313" key="13">
    <source>
        <dbReference type="RefSeq" id="XP_028147148.1"/>
    </source>
</evidence>
<accession>A0A6P7GK98</accession>
<evidence type="ECO:0000256" key="2">
    <source>
        <dbReference type="ARBA" id="ARBA00004123"/>
    </source>
</evidence>
<evidence type="ECO:0000313" key="10">
    <source>
        <dbReference type="RefSeq" id="XP_028140337.1"/>
    </source>
</evidence>
<keyword evidence="4" id="KW-0540">Nuclease</keyword>
<dbReference type="GO" id="GO:0046872">
    <property type="term" value="F:metal ion binding"/>
    <property type="evidence" value="ECO:0007669"/>
    <property type="project" value="UniProtKB-KW"/>
</dbReference>
<dbReference type="RefSeq" id="XP_028140337.1">
    <property type="nucleotide sequence ID" value="XM_028284536.1"/>
</dbReference>
<dbReference type="RefSeq" id="XP_028140606.1">
    <property type="nucleotide sequence ID" value="XM_028284805.1"/>
</dbReference>
<dbReference type="RefSeq" id="XP_028144205.1">
    <property type="nucleotide sequence ID" value="XM_028288404.1"/>
</dbReference>
<evidence type="ECO:0000313" key="11">
    <source>
        <dbReference type="RefSeq" id="XP_028140606.1"/>
    </source>
</evidence>
<sequence length="421" mass="48042">MMEEDLLTATACFLILCGDSRKRKRKCWVRPSLKKREKYGGKEILSDLKKDDVLLELRTDGCFKNFLRMSSSDMEFLLQKIAPVIRKADTNCRKAIPPQERLAVTLRFLATGDSYSSLMYLFKISKQAISKIVPEVCAALVNAIKDQVKMPKTAQEWETITNGFSVLWNFPKCVGVMDGKHIAIQAPKNSGSDFFNYKTFFSIVLFGVMDANYRFLYFHVGSQGRISDGGVFENTLFKKLLTRCKLNLPEYSSLPGREKLVPHVFLGDDAFPLSPNLLKPYPGAQDKGSPKRIFNYRLSRARISENVFGMLSSIFRIFRKPLLLEPETAEVVVMACIYLHNFLRNSSRSKNSYNPPGTYDGEDKDTGRVLEGSWRRETQSNTFTSYKKVARNASTEAKDIRQEFADFFVTPLGMVPWQNNY</sequence>
<dbReference type="RefSeq" id="XP_028132346.1">
    <property type="nucleotide sequence ID" value="XM_028276545.1"/>
</dbReference>
<name>A0A6P7GK98_DIAVI</name>
<comment type="subcellular location">
    <subcellularLocation>
        <location evidence="2">Nucleus</location>
    </subcellularLocation>
</comment>
<keyword evidence="7" id="KW-0539">Nucleus</keyword>
<dbReference type="PANTHER" id="PTHR22930:SF269">
    <property type="entry name" value="NUCLEASE HARBI1-LIKE PROTEIN"/>
    <property type="match status" value="1"/>
</dbReference>
<evidence type="ECO:0000256" key="6">
    <source>
        <dbReference type="ARBA" id="ARBA00022801"/>
    </source>
</evidence>
<evidence type="ECO:0000256" key="7">
    <source>
        <dbReference type="ARBA" id="ARBA00023242"/>
    </source>
</evidence>
<dbReference type="OrthoDB" id="8189124at2759"/>
<evidence type="ECO:0000313" key="12">
    <source>
        <dbReference type="RefSeq" id="XP_028144205.1"/>
    </source>
</evidence>
<dbReference type="GO" id="GO:0005634">
    <property type="term" value="C:nucleus"/>
    <property type="evidence" value="ECO:0007669"/>
    <property type="project" value="UniProtKB-SubCell"/>
</dbReference>
<evidence type="ECO:0000256" key="4">
    <source>
        <dbReference type="ARBA" id="ARBA00022722"/>
    </source>
</evidence>
<dbReference type="Pfam" id="PF13359">
    <property type="entry name" value="DDE_Tnp_4"/>
    <property type="match status" value="1"/>
</dbReference>
<reference evidence="9 10" key="1">
    <citation type="submission" date="2025-04" db="UniProtKB">
        <authorList>
            <consortium name="RefSeq"/>
        </authorList>
    </citation>
    <scope>IDENTIFICATION</scope>
    <source>
        <tissue evidence="9 10">Whole insect</tissue>
    </source>
</reference>
<keyword evidence="6" id="KW-0378">Hydrolase</keyword>
<evidence type="ECO:0000256" key="3">
    <source>
        <dbReference type="ARBA" id="ARBA00006958"/>
    </source>
</evidence>
<organism evidence="12">
    <name type="scientific">Diabrotica virgifera virgifera</name>
    <name type="common">western corn rootworm</name>
    <dbReference type="NCBI Taxonomy" id="50390"/>
    <lineage>
        <taxon>Eukaryota</taxon>
        <taxon>Metazoa</taxon>
        <taxon>Ecdysozoa</taxon>
        <taxon>Arthropoda</taxon>
        <taxon>Hexapoda</taxon>
        <taxon>Insecta</taxon>
        <taxon>Pterygota</taxon>
        <taxon>Neoptera</taxon>
        <taxon>Endopterygota</taxon>
        <taxon>Coleoptera</taxon>
        <taxon>Polyphaga</taxon>
        <taxon>Cucujiformia</taxon>
        <taxon>Chrysomeloidea</taxon>
        <taxon>Chrysomelidae</taxon>
        <taxon>Galerucinae</taxon>
        <taxon>Diabroticina</taxon>
        <taxon>Diabroticites</taxon>
        <taxon>Diabrotica</taxon>
    </lineage>
</organism>
<dbReference type="GO" id="GO:0016787">
    <property type="term" value="F:hydrolase activity"/>
    <property type="evidence" value="ECO:0007669"/>
    <property type="project" value="UniProtKB-KW"/>
</dbReference>
<feature type="domain" description="DDE Tnp4" evidence="8">
    <location>
        <begin position="177"/>
        <end position="341"/>
    </location>
</feature>
<dbReference type="InterPro" id="IPR027806">
    <property type="entry name" value="HARBI1_dom"/>
</dbReference>
<evidence type="ECO:0000256" key="5">
    <source>
        <dbReference type="ARBA" id="ARBA00022723"/>
    </source>
</evidence>
<dbReference type="AlphaFoldDB" id="A0A6P7GK98"/>
<dbReference type="RefSeq" id="XP_028147148.1">
    <property type="nucleotide sequence ID" value="XM_028291347.1"/>
</dbReference>
<dbReference type="PANTHER" id="PTHR22930">
    <property type="match status" value="1"/>
</dbReference>
<protein>
    <submittedName>
        <fullName evidence="9 10">Protein ALP1-like</fullName>
    </submittedName>
</protein>